<evidence type="ECO:0000256" key="1">
    <source>
        <dbReference type="ARBA" id="ARBA00022679"/>
    </source>
</evidence>
<dbReference type="PROSITE" id="PS51186">
    <property type="entry name" value="GNAT"/>
    <property type="match status" value="1"/>
</dbReference>
<dbReference type="InterPro" id="IPR050832">
    <property type="entry name" value="Bact_Acetyltransf"/>
</dbReference>
<dbReference type="SUPFAM" id="SSF55729">
    <property type="entry name" value="Acyl-CoA N-acyltransferases (Nat)"/>
    <property type="match status" value="1"/>
</dbReference>
<dbReference type="Gene3D" id="3.40.630.30">
    <property type="match status" value="1"/>
</dbReference>
<organism evidence="4 5">
    <name type="scientific">Secundilactobacillus pentosiphilus</name>
    <dbReference type="NCBI Taxonomy" id="1714682"/>
    <lineage>
        <taxon>Bacteria</taxon>
        <taxon>Bacillati</taxon>
        <taxon>Bacillota</taxon>
        <taxon>Bacilli</taxon>
        <taxon>Lactobacillales</taxon>
        <taxon>Lactobacillaceae</taxon>
        <taxon>Secundilactobacillus</taxon>
    </lineage>
</organism>
<dbReference type="CDD" id="cd04301">
    <property type="entry name" value="NAT_SF"/>
    <property type="match status" value="1"/>
</dbReference>
<reference evidence="4 5" key="1">
    <citation type="submission" date="2015-11" db="EMBL/GenBank/DDBJ databases">
        <title>Draft genome sequences of new species of the genus Lactobacillus isolated from orchardgrass silage.</title>
        <authorList>
            <person name="Tohno M."/>
            <person name="Tanizawa Y."/>
            <person name="Arita M."/>
        </authorList>
    </citation>
    <scope>NUCLEOTIDE SEQUENCE [LARGE SCALE GENOMIC DNA]</scope>
    <source>
        <strain evidence="4 5">IWT140</strain>
    </source>
</reference>
<protein>
    <submittedName>
        <fullName evidence="4">GNAT family acetyltransferase</fullName>
    </submittedName>
</protein>
<dbReference type="InterPro" id="IPR000182">
    <property type="entry name" value="GNAT_dom"/>
</dbReference>
<dbReference type="EMBL" id="BCMH01000004">
    <property type="protein sequence ID" value="GAX03187.1"/>
    <property type="molecule type" value="Genomic_DNA"/>
</dbReference>
<dbReference type="AlphaFoldDB" id="A0A1Z5IN53"/>
<keyword evidence="1" id="KW-0808">Transferase</keyword>
<dbReference type="RefSeq" id="WP_089088164.1">
    <property type="nucleotide sequence ID" value="NZ_BCMH01000004.1"/>
</dbReference>
<evidence type="ECO:0000256" key="2">
    <source>
        <dbReference type="ARBA" id="ARBA00023315"/>
    </source>
</evidence>
<name>A0A1Z5IN53_9LACO</name>
<comment type="caution">
    <text evidence="4">The sequence shown here is derived from an EMBL/GenBank/DDBJ whole genome shotgun (WGS) entry which is preliminary data.</text>
</comment>
<dbReference type="Pfam" id="PF00583">
    <property type="entry name" value="Acetyltransf_1"/>
    <property type="match status" value="1"/>
</dbReference>
<dbReference type="Proteomes" id="UP000198430">
    <property type="component" value="Unassembled WGS sequence"/>
</dbReference>
<feature type="domain" description="N-acetyltransferase" evidence="3">
    <location>
        <begin position="5"/>
        <end position="152"/>
    </location>
</feature>
<sequence>MKTNIKIRQATASDLPDITNCIQEAFSKYLKRMDRKPAPMLKDYAAYIAKDWVYILNDDNQFAGLIVLINEPDHVHLDTVAVTPAFQGKALGKRLMQFADTFAKRHGQREIRLLTNEKMTENIAIYKHLGYVEYDRRFDAGYHRVYFKKELA</sequence>
<proteinExistence type="predicted"/>
<gene>
    <name evidence="4" type="ORF">IWT140_00788</name>
</gene>
<dbReference type="PANTHER" id="PTHR43877">
    <property type="entry name" value="AMINOALKYLPHOSPHONATE N-ACETYLTRANSFERASE-RELATED-RELATED"/>
    <property type="match status" value="1"/>
</dbReference>
<evidence type="ECO:0000313" key="5">
    <source>
        <dbReference type="Proteomes" id="UP000198430"/>
    </source>
</evidence>
<keyword evidence="5" id="KW-1185">Reference proteome</keyword>
<evidence type="ECO:0000313" key="4">
    <source>
        <dbReference type="EMBL" id="GAX03187.1"/>
    </source>
</evidence>
<accession>A0A1Z5IN53</accession>
<evidence type="ECO:0000259" key="3">
    <source>
        <dbReference type="PROSITE" id="PS51186"/>
    </source>
</evidence>
<dbReference type="PANTHER" id="PTHR43877:SF2">
    <property type="entry name" value="AMINOALKYLPHOSPHONATE N-ACETYLTRANSFERASE-RELATED"/>
    <property type="match status" value="1"/>
</dbReference>
<keyword evidence="2" id="KW-0012">Acyltransferase</keyword>
<dbReference type="GO" id="GO:0016747">
    <property type="term" value="F:acyltransferase activity, transferring groups other than amino-acyl groups"/>
    <property type="evidence" value="ECO:0007669"/>
    <property type="project" value="InterPro"/>
</dbReference>
<dbReference type="InterPro" id="IPR016181">
    <property type="entry name" value="Acyl_CoA_acyltransferase"/>
</dbReference>